<reference evidence="2 3" key="1">
    <citation type="submission" date="2024-06" db="EMBL/GenBank/DDBJ databases">
        <title>The Natural Products Discovery Center: Release of the First 8490 Sequenced Strains for Exploring Actinobacteria Biosynthetic Diversity.</title>
        <authorList>
            <person name="Kalkreuter E."/>
            <person name="Kautsar S.A."/>
            <person name="Yang D."/>
            <person name="Bader C.D."/>
            <person name="Teijaro C.N."/>
            <person name="Fluegel L."/>
            <person name="Davis C.M."/>
            <person name="Simpson J.R."/>
            <person name="Lauterbach L."/>
            <person name="Steele A.D."/>
            <person name="Gui C."/>
            <person name="Meng S."/>
            <person name="Li G."/>
            <person name="Viehrig K."/>
            <person name="Ye F."/>
            <person name="Su P."/>
            <person name="Kiefer A.F."/>
            <person name="Nichols A."/>
            <person name="Cepeda A.J."/>
            <person name="Yan W."/>
            <person name="Fan B."/>
            <person name="Jiang Y."/>
            <person name="Adhikari A."/>
            <person name="Zheng C.-J."/>
            <person name="Schuster L."/>
            <person name="Cowan T.M."/>
            <person name="Smanski M.J."/>
            <person name="Chevrette M.G."/>
            <person name="De Carvalho L.P.S."/>
            <person name="Shen B."/>
        </authorList>
    </citation>
    <scope>NUCLEOTIDE SEQUENCE [LARGE SCALE GENOMIC DNA]</scope>
    <source>
        <strain evidence="2 3">NPDC045974</strain>
    </source>
</reference>
<dbReference type="EMBL" id="JBEZAE010000026">
    <property type="protein sequence ID" value="MEU7074409.1"/>
    <property type="molecule type" value="Genomic_DNA"/>
</dbReference>
<dbReference type="Proteomes" id="UP001551329">
    <property type="component" value="Unassembled WGS sequence"/>
</dbReference>
<protein>
    <submittedName>
        <fullName evidence="2">AMP-binding protein</fullName>
    </submittedName>
</protein>
<dbReference type="RefSeq" id="WP_358477687.1">
    <property type="nucleotide sequence ID" value="NZ_JBEZAE010000026.1"/>
</dbReference>
<accession>A0ABV3CI11</accession>
<evidence type="ECO:0000256" key="1">
    <source>
        <dbReference type="SAM" id="MobiDB-lite"/>
    </source>
</evidence>
<keyword evidence="3" id="KW-1185">Reference proteome</keyword>
<sequence length="416" mass="44063">MNSIGRLAPEQVAAEAARLSALGGAPPAGATESGPAQVTTSTRALAARSGGQVVASGGTTGRIKLTTIAPDQGIPRLLRSWRPLGPGDVLLNLFRPGRLWGAHYFYNALATQSRASVLPMGPVSAAELPEWATVFRETGVNALAGAPSALADFADAALATGTTLPVTTVVWAGEPLTAARHERIVRAFPEAAAWGNYGSIETYVIATSGPACAPGLLHLLPDQRLDHDEERTLLTRVGESWPAPALRYRLGDRIAPDDCPCGTPDALRVLGRTDDRLKFHNTMLRLGDLLEVARAVPGVADAQLLLTPDPADPTALAGLTVRWTGHGRSHDPTPALDARLPHDTRPPHHGTARNPARPLDDDPVRADLLRRVYALGAIAAQHPDSVRAEHVDQLDRSTRTGKVLPHQWLRAASGTP</sequence>
<comment type="caution">
    <text evidence="2">The sequence shown here is derived from an EMBL/GenBank/DDBJ whole genome shotgun (WGS) entry which is preliminary data.</text>
</comment>
<dbReference type="InterPro" id="IPR042099">
    <property type="entry name" value="ANL_N_sf"/>
</dbReference>
<gene>
    <name evidence="2" type="ORF">AB0A88_30405</name>
</gene>
<organism evidence="2 3">
    <name type="scientific">Streptomyces narbonensis</name>
    <dbReference type="NCBI Taxonomy" id="67333"/>
    <lineage>
        <taxon>Bacteria</taxon>
        <taxon>Bacillati</taxon>
        <taxon>Actinomycetota</taxon>
        <taxon>Actinomycetes</taxon>
        <taxon>Kitasatosporales</taxon>
        <taxon>Streptomycetaceae</taxon>
        <taxon>Streptomyces</taxon>
    </lineage>
</organism>
<name>A0ABV3CI11_9ACTN</name>
<dbReference type="Gene3D" id="3.40.50.12780">
    <property type="entry name" value="N-terminal domain of ligase-like"/>
    <property type="match status" value="1"/>
</dbReference>
<dbReference type="SUPFAM" id="SSF56801">
    <property type="entry name" value="Acetyl-CoA synthetase-like"/>
    <property type="match status" value="1"/>
</dbReference>
<proteinExistence type="predicted"/>
<feature type="region of interest" description="Disordered" evidence="1">
    <location>
        <begin position="325"/>
        <end position="362"/>
    </location>
</feature>
<evidence type="ECO:0000313" key="2">
    <source>
        <dbReference type="EMBL" id="MEU7074409.1"/>
    </source>
</evidence>
<evidence type="ECO:0000313" key="3">
    <source>
        <dbReference type="Proteomes" id="UP001551329"/>
    </source>
</evidence>